<evidence type="ECO:0000313" key="7">
    <source>
        <dbReference type="Proteomes" id="UP000255140"/>
    </source>
</evidence>
<feature type="domain" description="GCVT N-terminal" evidence="1">
    <location>
        <begin position="22"/>
        <end position="218"/>
    </location>
</feature>
<reference evidence="2 5" key="1">
    <citation type="journal article" date="2015" name="PLoS ONE">
        <title>Genomic analysis reveals the molecular basis for capsule loss in the group B streptococcus population.</title>
        <authorList>
            <consortium name="DEVANI Consortium"/>
            <person name="Rosini R."/>
            <person name="Campisi E."/>
            <person name="De Chiara M."/>
            <person name="Tettelin H."/>
            <person name="Rinaudo D."/>
            <person name="Toniolo C."/>
            <person name="Metruccio M."/>
            <person name="Guidotti S."/>
            <person name="Sorensen U.B."/>
            <person name="Kilian M."/>
            <person name="Ramirez M."/>
            <person name="Janulczyk R."/>
            <person name="Donati C."/>
            <person name="Grandi G."/>
            <person name="Margarit I."/>
        </authorList>
    </citation>
    <scope>NUCLEOTIDE SEQUENCE [LARGE SCALE GENOMIC DNA]</scope>
    <source>
        <strain evidence="2 5">DK-B-USS-215</strain>
    </source>
</reference>
<dbReference type="EMBL" id="UHEW01000005">
    <property type="protein sequence ID" value="SUN29638.1"/>
    <property type="molecule type" value="Genomic_DNA"/>
</dbReference>
<comment type="caution">
    <text evidence="3">The sequence shown here is derived from an EMBL/GenBank/DDBJ whole genome shotgun (WGS) entry which is preliminary data.</text>
</comment>
<proteinExistence type="predicted"/>
<dbReference type="Proteomes" id="UP000035346">
    <property type="component" value="Unassembled WGS sequence"/>
</dbReference>
<protein>
    <submittedName>
        <fullName evidence="2 3">CylF</fullName>
        <ecNumber evidence="3">2.1.2.10</ecNumber>
    </submittedName>
</protein>
<dbReference type="Pfam" id="PF01571">
    <property type="entry name" value="GCV_T"/>
    <property type="match status" value="1"/>
</dbReference>
<name>A0A0H1UI84_STRAG</name>
<evidence type="ECO:0000313" key="2">
    <source>
        <dbReference type="EMBL" id="KLL41357.1"/>
    </source>
</evidence>
<evidence type="ECO:0000313" key="5">
    <source>
        <dbReference type="Proteomes" id="UP000035346"/>
    </source>
</evidence>
<evidence type="ECO:0000313" key="3">
    <source>
        <dbReference type="EMBL" id="SUN12072.1"/>
    </source>
</evidence>
<dbReference type="AlphaFoldDB" id="A0A0H1UI84"/>
<dbReference type="RefSeq" id="WP_001092615.1">
    <property type="nucleotide sequence ID" value="NZ_CP026082.1"/>
</dbReference>
<dbReference type="InterPro" id="IPR028896">
    <property type="entry name" value="GcvT/YgfZ/DmdA"/>
</dbReference>
<evidence type="ECO:0000259" key="1">
    <source>
        <dbReference type="Pfam" id="PF01571"/>
    </source>
</evidence>
<dbReference type="EC" id="2.1.2.10" evidence="3"/>
<dbReference type="EMBL" id="LBKL01000043">
    <property type="protein sequence ID" value="KLL41357.1"/>
    <property type="molecule type" value="Genomic_DNA"/>
</dbReference>
<keyword evidence="3" id="KW-0808">Transferase</keyword>
<gene>
    <name evidence="3" type="primary">gcvT</name>
    <name evidence="3" type="ORF">NCTC8185_00082</name>
    <name evidence="4" type="ORF">NCTC9828_01911</name>
    <name evidence="2" type="ORF">WA04_03600</name>
</gene>
<dbReference type="Proteomes" id="UP000255140">
    <property type="component" value="Unassembled WGS sequence"/>
</dbReference>
<organism evidence="3 6">
    <name type="scientific">Streptococcus agalactiae</name>
    <dbReference type="NCBI Taxonomy" id="1311"/>
    <lineage>
        <taxon>Bacteria</taxon>
        <taxon>Bacillati</taxon>
        <taxon>Bacillota</taxon>
        <taxon>Bacilli</taxon>
        <taxon>Lactobacillales</taxon>
        <taxon>Streptococcaceae</taxon>
        <taxon>Streptococcus</taxon>
    </lineage>
</organism>
<dbReference type="InterPro" id="IPR006222">
    <property type="entry name" value="GCVT_N"/>
</dbReference>
<dbReference type="GO" id="GO:0004047">
    <property type="term" value="F:aminomethyltransferase activity"/>
    <property type="evidence" value="ECO:0007669"/>
    <property type="project" value="UniProtKB-EC"/>
</dbReference>
<dbReference type="PANTHER" id="PTHR43757:SF2">
    <property type="entry name" value="AMINOMETHYLTRANSFERASE, MITOCHONDRIAL"/>
    <property type="match status" value="1"/>
</dbReference>
<dbReference type="PANTHER" id="PTHR43757">
    <property type="entry name" value="AMINOMETHYLTRANSFERASE"/>
    <property type="match status" value="1"/>
</dbReference>
<dbReference type="PIRSF" id="PIRSF006487">
    <property type="entry name" value="GcvT"/>
    <property type="match status" value="1"/>
</dbReference>
<dbReference type="GO" id="GO:0005829">
    <property type="term" value="C:cytosol"/>
    <property type="evidence" value="ECO:0007669"/>
    <property type="project" value="TreeGrafter"/>
</dbReference>
<accession>A0A0H1UI84</accession>
<evidence type="ECO:0000313" key="6">
    <source>
        <dbReference type="Proteomes" id="UP000254076"/>
    </source>
</evidence>
<evidence type="ECO:0000313" key="4">
    <source>
        <dbReference type="EMBL" id="SUN29638.1"/>
    </source>
</evidence>
<dbReference type="SUPFAM" id="SSF103025">
    <property type="entry name" value="Folate-binding domain"/>
    <property type="match status" value="1"/>
</dbReference>
<dbReference type="Proteomes" id="UP000254076">
    <property type="component" value="Unassembled WGS sequence"/>
</dbReference>
<dbReference type="InterPro" id="IPR027266">
    <property type="entry name" value="TrmE/GcvT-like"/>
</dbReference>
<sequence>MNTIYNTLRTDKGYKVYEGYLYEITGEECEEALDLVIPKNIVFADTDTCGYTFLLNEDGTVYDDVTFYKFDDKYWLASHKALDSYLDNIDFDYTVTDISDEYKMLQIEGRYSGEIAQSFYEYDISTLNFRTLIEMTYKDEKGYLARFGFSGEFGYQFFLPSSIFTTFVSDVCEGIAEYGDELDRYLRFEVGQPITDIYQQEEYSLYEIGYSWNLDFTKEEFRGRDSLLEHIRSATVKSVGFSTKEKLASGTPVLFDDQIVGKIFWIADEKDSSENYLGLMIVNQTYAHSGVTFVTEDGQILKTQSSPYRIPESWNKE</sequence>
<dbReference type="EMBL" id="UHEQ01000003">
    <property type="protein sequence ID" value="SUN12072.1"/>
    <property type="molecule type" value="Genomic_DNA"/>
</dbReference>
<dbReference type="Gene3D" id="3.30.1360.120">
    <property type="entry name" value="Probable tRNA modification gtpase trme, domain 1"/>
    <property type="match status" value="1"/>
</dbReference>
<reference evidence="6 7" key="2">
    <citation type="submission" date="2018-06" db="EMBL/GenBank/DDBJ databases">
        <authorList>
            <consortium name="Pathogen Informatics"/>
            <person name="Doyle S."/>
        </authorList>
    </citation>
    <scope>NUCLEOTIDE SEQUENCE [LARGE SCALE GENOMIC DNA]</scope>
    <source>
        <strain evidence="3 6">NCTC8185</strain>
        <strain evidence="4 7">NCTC9828</strain>
    </source>
</reference>